<evidence type="ECO:0000313" key="2">
    <source>
        <dbReference type="EMBL" id="MEA5392688.1"/>
    </source>
</evidence>
<dbReference type="RefSeq" id="WP_323306619.1">
    <property type="nucleotide sequence ID" value="NZ_JAYGHX010000015.1"/>
</dbReference>
<evidence type="ECO:0008006" key="4">
    <source>
        <dbReference type="Google" id="ProtNLM"/>
    </source>
</evidence>
<reference evidence="2 3" key="1">
    <citation type="submission" date="2023-12" db="EMBL/GenBank/DDBJ databases">
        <title>Baltic Sea Cyanobacteria.</title>
        <authorList>
            <person name="Delbaje E."/>
            <person name="Fewer D.P."/>
            <person name="Shishido T.K."/>
        </authorList>
    </citation>
    <scope>NUCLEOTIDE SEQUENCE [LARGE SCALE GENOMIC DNA]</scope>
    <source>
        <strain evidence="2 3">UHCC 0139</strain>
    </source>
</reference>
<organism evidence="2 3">
    <name type="scientific">Cyanobium gracile UHCC 0139</name>
    <dbReference type="NCBI Taxonomy" id="3110308"/>
    <lineage>
        <taxon>Bacteria</taxon>
        <taxon>Bacillati</taxon>
        <taxon>Cyanobacteriota</taxon>
        <taxon>Cyanophyceae</taxon>
        <taxon>Synechococcales</taxon>
        <taxon>Prochlorococcaceae</taxon>
        <taxon>Cyanobium</taxon>
    </lineage>
</organism>
<keyword evidence="1" id="KW-1133">Transmembrane helix</keyword>
<dbReference type="EMBL" id="JAYGHX010000015">
    <property type="protein sequence ID" value="MEA5392688.1"/>
    <property type="molecule type" value="Genomic_DNA"/>
</dbReference>
<feature type="non-terminal residue" evidence="2">
    <location>
        <position position="1"/>
    </location>
</feature>
<keyword evidence="1" id="KW-0472">Membrane</keyword>
<feature type="transmembrane region" description="Helical" evidence="1">
    <location>
        <begin position="25"/>
        <end position="49"/>
    </location>
</feature>
<evidence type="ECO:0000256" key="1">
    <source>
        <dbReference type="SAM" id="Phobius"/>
    </source>
</evidence>
<sequence length="83" mass="8916">QQQPRQPGRRRVVLMEHTAPGSNRGLLKAVVALTPLAGSILFPLVVPILMLRVSISAGVIAAVVIGSLWFAVMLRTSEMPGHH</sequence>
<feature type="transmembrane region" description="Helical" evidence="1">
    <location>
        <begin position="55"/>
        <end position="74"/>
    </location>
</feature>
<keyword evidence="3" id="KW-1185">Reference proteome</keyword>
<protein>
    <recommendedName>
        <fullName evidence="4">MFS transporter</fullName>
    </recommendedName>
</protein>
<gene>
    <name evidence="2" type="ORF">VB738_15605</name>
</gene>
<name>A0ABU5RY24_9CYAN</name>
<evidence type="ECO:0000313" key="3">
    <source>
        <dbReference type="Proteomes" id="UP001304461"/>
    </source>
</evidence>
<keyword evidence="1" id="KW-0812">Transmembrane</keyword>
<proteinExistence type="predicted"/>
<accession>A0ABU5RY24</accession>
<comment type="caution">
    <text evidence="2">The sequence shown here is derived from an EMBL/GenBank/DDBJ whole genome shotgun (WGS) entry which is preliminary data.</text>
</comment>
<dbReference type="Proteomes" id="UP001304461">
    <property type="component" value="Unassembled WGS sequence"/>
</dbReference>